<evidence type="ECO:0000313" key="2">
    <source>
        <dbReference type="EMBL" id="MCS5479808.1"/>
    </source>
</evidence>
<name>A0ABT2FZB7_9CORY</name>
<keyword evidence="1" id="KW-1133">Transmembrane helix</keyword>
<keyword evidence="1" id="KW-0812">Transmembrane</keyword>
<feature type="transmembrane region" description="Helical" evidence="1">
    <location>
        <begin position="56"/>
        <end position="76"/>
    </location>
</feature>
<dbReference type="EMBL" id="JANWTC010000006">
    <property type="protein sequence ID" value="MCS5479808.1"/>
    <property type="molecule type" value="Genomic_DNA"/>
</dbReference>
<gene>
    <name evidence="2" type="ORF">NYP18_09060</name>
</gene>
<evidence type="ECO:0000313" key="3">
    <source>
        <dbReference type="Proteomes" id="UP001205965"/>
    </source>
</evidence>
<feature type="transmembrane region" description="Helical" evidence="1">
    <location>
        <begin position="23"/>
        <end position="44"/>
    </location>
</feature>
<accession>A0ABT2FZB7</accession>
<comment type="caution">
    <text evidence="2">The sequence shown here is derived from an EMBL/GenBank/DDBJ whole genome shotgun (WGS) entry which is preliminary data.</text>
</comment>
<reference evidence="2 3" key="1">
    <citation type="submission" date="2022-08" db="EMBL/GenBank/DDBJ databases">
        <title>YIM 101645 draft genome.</title>
        <authorList>
            <person name="Chen X."/>
        </authorList>
    </citation>
    <scope>NUCLEOTIDE SEQUENCE [LARGE SCALE GENOMIC DNA]</scope>
    <source>
        <strain evidence="2 3">YIM 101645</strain>
    </source>
</reference>
<dbReference type="Proteomes" id="UP001205965">
    <property type="component" value="Unassembled WGS sequence"/>
</dbReference>
<proteinExistence type="predicted"/>
<keyword evidence="1" id="KW-0472">Membrane</keyword>
<keyword evidence="3" id="KW-1185">Reference proteome</keyword>
<evidence type="ECO:0000256" key="1">
    <source>
        <dbReference type="SAM" id="Phobius"/>
    </source>
</evidence>
<protein>
    <submittedName>
        <fullName evidence="2">DUF4231 domain-containing protein</fullName>
    </submittedName>
</protein>
<dbReference type="RefSeq" id="WP_259427878.1">
    <property type="nucleotide sequence ID" value="NZ_JANWTC010000006.1"/>
</dbReference>
<organism evidence="2 3">
    <name type="scientific">Corynebacterium lemuris</name>
    <dbReference type="NCBI Taxonomy" id="1859292"/>
    <lineage>
        <taxon>Bacteria</taxon>
        <taxon>Bacillati</taxon>
        <taxon>Actinomycetota</taxon>
        <taxon>Actinomycetes</taxon>
        <taxon>Mycobacteriales</taxon>
        <taxon>Corynebacteriaceae</taxon>
        <taxon>Corynebacterium</taxon>
    </lineage>
</organism>
<sequence length="151" mass="16895">MIDIDPPEIYRLRLRRERAKRNVILAVTAIITMVGAAIVIPMIVLGLVGPGPAGPVAGILAALAVVGTIVAVFVIFDQSSDFQRYDIDLKYELHKTAWKEHQALRSELDQIIREELQSEGRGLFDEVLDRERNVIKEWQEAVKRLGRGGPL</sequence>